<evidence type="ECO:0000313" key="6">
    <source>
        <dbReference type="Proteomes" id="UP000588586"/>
    </source>
</evidence>
<evidence type="ECO:0000313" key="5">
    <source>
        <dbReference type="EMBL" id="NNM46769.1"/>
    </source>
</evidence>
<dbReference type="CDD" id="cd07377">
    <property type="entry name" value="WHTH_GntR"/>
    <property type="match status" value="1"/>
</dbReference>
<dbReference type="SMART" id="SM00345">
    <property type="entry name" value="HTH_GNTR"/>
    <property type="match status" value="1"/>
</dbReference>
<dbReference type="GO" id="GO:0003700">
    <property type="term" value="F:DNA-binding transcription factor activity"/>
    <property type="evidence" value="ECO:0007669"/>
    <property type="project" value="InterPro"/>
</dbReference>
<dbReference type="SUPFAM" id="SSF48008">
    <property type="entry name" value="GntR ligand-binding domain-like"/>
    <property type="match status" value="1"/>
</dbReference>
<dbReference type="EMBL" id="JABEPQ010000002">
    <property type="protein sequence ID" value="NNM46769.1"/>
    <property type="molecule type" value="Genomic_DNA"/>
</dbReference>
<dbReference type="SUPFAM" id="SSF46785">
    <property type="entry name" value="Winged helix' DNA-binding domain"/>
    <property type="match status" value="1"/>
</dbReference>
<dbReference type="PRINTS" id="PR00035">
    <property type="entry name" value="HTHGNTR"/>
</dbReference>
<organism evidence="5 6">
    <name type="scientific">Knoellia koreensis</name>
    <dbReference type="NCBI Taxonomy" id="2730921"/>
    <lineage>
        <taxon>Bacteria</taxon>
        <taxon>Bacillati</taxon>
        <taxon>Actinomycetota</taxon>
        <taxon>Actinomycetes</taxon>
        <taxon>Micrococcales</taxon>
        <taxon>Intrasporangiaceae</taxon>
        <taxon>Knoellia</taxon>
    </lineage>
</organism>
<dbReference type="AlphaFoldDB" id="A0A849HHT0"/>
<keyword evidence="6" id="KW-1185">Reference proteome</keyword>
<dbReference type="Gene3D" id="1.10.10.10">
    <property type="entry name" value="Winged helix-like DNA-binding domain superfamily/Winged helix DNA-binding domain"/>
    <property type="match status" value="1"/>
</dbReference>
<dbReference type="Pfam" id="PF07729">
    <property type="entry name" value="FCD"/>
    <property type="match status" value="1"/>
</dbReference>
<dbReference type="Pfam" id="PF00392">
    <property type="entry name" value="GntR"/>
    <property type="match status" value="1"/>
</dbReference>
<gene>
    <name evidence="5" type="ORF">HJG52_12220</name>
</gene>
<reference evidence="5 6" key="1">
    <citation type="submission" date="2020-04" db="EMBL/GenBank/DDBJ databases">
        <title>Knoellia sp. isolate from air conditioner.</title>
        <authorList>
            <person name="Chea S."/>
            <person name="Kim D.-U."/>
        </authorList>
    </citation>
    <scope>NUCLEOTIDE SEQUENCE [LARGE SCALE GENOMIC DNA]</scope>
    <source>
        <strain evidence="5 6">DB2414S</strain>
    </source>
</reference>
<dbReference type="GO" id="GO:0003677">
    <property type="term" value="F:DNA binding"/>
    <property type="evidence" value="ECO:0007669"/>
    <property type="project" value="UniProtKB-KW"/>
</dbReference>
<proteinExistence type="predicted"/>
<dbReference type="PROSITE" id="PS50949">
    <property type="entry name" value="HTH_GNTR"/>
    <property type="match status" value="1"/>
</dbReference>
<dbReference type="InterPro" id="IPR036390">
    <property type="entry name" value="WH_DNA-bd_sf"/>
</dbReference>
<dbReference type="InterPro" id="IPR011711">
    <property type="entry name" value="GntR_C"/>
</dbReference>
<dbReference type="InterPro" id="IPR008920">
    <property type="entry name" value="TF_FadR/GntR_C"/>
</dbReference>
<dbReference type="PANTHER" id="PTHR43537:SF24">
    <property type="entry name" value="GLUCONATE OPERON TRANSCRIPTIONAL REPRESSOR"/>
    <property type="match status" value="1"/>
</dbReference>
<keyword evidence="3" id="KW-0804">Transcription</keyword>
<accession>A0A849HHT0</accession>
<keyword evidence="2" id="KW-0238">DNA-binding</keyword>
<evidence type="ECO:0000256" key="1">
    <source>
        <dbReference type="ARBA" id="ARBA00023015"/>
    </source>
</evidence>
<dbReference type="SMART" id="SM00895">
    <property type="entry name" value="FCD"/>
    <property type="match status" value="1"/>
</dbReference>
<name>A0A849HHT0_9MICO</name>
<dbReference type="InterPro" id="IPR036388">
    <property type="entry name" value="WH-like_DNA-bd_sf"/>
</dbReference>
<protein>
    <submittedName>
        <fullName evidence="5">GntR family transcriptional regulator</fullName>
    </submittedName>
</protein>
<evidence type="ECO:0000256" key="2">
    <source>
        <dbReference type="ARBA" id="ARBA00023125"/>
    </source>
</evidence>
<dbReference type="Proteomes" id="UP000588586">
    <property type="component" value="Unassembled WGS sequence"/>
</dbReference>
<sequence>MAMTIVNRTLREQVLEQLRVAILDGTFAPGEKLAEVELAAQFGVSRGTVREALRTLHNSGLLEGSERSSLHVRRLTGPQTVELYDVRSALEGQAVATILASDDPAAVIDELEAQLPEATADMTYAERFERDLGFHEALCRLSGNATLLQMWTSIKDLMRISVLAAPDQGSSSLMSKSHHQPIIDAMRTGDPEKARGVLAAHMATAAEVWSQMAESDAAERAR</sequence>
<feature type="domain" description="HTH gntR-type" evidence="4">
    <location>
        <begin position="8"/>
        <end position="75"/>
    </location>
</feature>
<keyword evidence="1" id="KW-0805">Transcription regulation</keyword>
<dbReference type="InterPro" id="IPR000524">
    <property type="entry name" value="Tscrpt_reg_HTH_GntR"/>
</dbReference>
<dbReference type="PANTHER" id="PTHR43537">
    <property type="entry name" value="TRANSCRIPTIONAL REGULATOR, GNTR FAMILY"/>
    <property type="match status" value="1"/>
</dbReference>
<evidence type="ECO:0000259" key="4">
    <source>
        <dbReference type="PROSITE" id="PS50949"/>
    </source>
</evidence>
<comment type="caution">
    <text evidence="5">The sequence shown here is derived from an EMBL/GenBank/DDBJ whole genome shotgun (WGS) entry which is preliminary data.</text>
</comment>
<dbReference type="Gene3D" id="1.20.120.530">
    <property type="entry name" value="GntR ligand-binding domain-like"/>
    <property type="match status" value="1"/>
</dbReference>
<evidence type="ECO:0000256" key="3">
    <source>
        <dbReference type="ARBA" id="ARBA00023163"/>
    </source>
</evidence>